<dbReference type="Proteomes" id="UP000231450">
    <property type="component" value="Unassembled WGS sequence"/>
</dbReference>
<organism evidence="1 2">
    <name type="scientific">Candidatus Portnoybacteria bacterium CG10_big_fil_rev_8_21_14_0_10_36_7</name>
    <dbReference type="NCBI Taxonomy" id="1974812"/>
    <lineage>
        <taxon>Bacteria</taxon>
        <taxon>Candidatus Portnoyibacteriota</taxon>
    </lineage>
</organism>
<dbReference type="EMBL" id="PFDW01000019">
    <property type="protein sequence ID" value="PJE58404.1"/>
    <property type="molecule type" value="Genomic_DNA"/>
</dbReference>
<evidence type="ECO:0000313" key="2">
    <source>
        <dbReference type="Proteomes" id="UP000231450"/>
    </source>
</evidence>
<accession>A0A2M8KER4</accession>
<protein>
    <recommendedName>
        <fullName evidence="3">DUF3880 domain-containing protein</fullName>
    </recommendedName>
</protein>
<sequence length="348" mass="40407">MDKIKIAFVGNYQYNCGSSNTLLGYVRAGESFNYDIRVSDFGYIDETIRSSIPVADKSWRADLLVIVYESYPFLSKEQIDQICSFIPRSKRIVIDPDGKYSHPLSFIGDTNHPTSDSYDYWTSLYDSLSDVILQPFIGEAKTKKVQPFLYFGMDSKVSDFTKQSKDFDLLYVGNNWYRWHDIKWLIETIAPIRTLLKKVGLIGQYWSGEVMEEFKEATYSDPNFLKRNQIEIHDSAPYGQVEMAMSRGLLNPIFIRPILNKLGFVTPRMFETLLADTVPLIPNYFTHSTDLYGKAIKPLILSLENPADDIMRILENYEENKKLVRNIRETLKAKHTYKVRLKQLLQYI</sequence>
<dbReference type="AlphaFoldDB" id="A0A2M8KER4"/>
<proteinExistence type="predicted"/>
<gene>
    <name evidence="1" type="ORF">COU81_00930</name>
</gene>
<evidence type="ECO:0008006" key="3">
    <source>
        <dbReference type="Google" id="ProtNLM"/>
    </source>
</evidence>
<comment type="caution">
    <text evidence="1">The sequence shown here is derived from an EMBL/GenBank/DDBJ whole genome shotgun (WGS) entry which is preliminary data.</text>
</comment>
<name>A0A2M8KER4_9BACT</name>
<evidence type="ECO:0000313" key="1">
    <source>
        <dbReference type="EMBL" id="PJE58404.1"/>
    </source>
</evidence>
<reference evidence="2" key="1">
    <citation type="submission" date="2017-09" db="EMBL/GenBank/DDBJ databases">
        <title>Depth-based differentiation of microbial function through sediment-hosted aquifers and enrichment of novel symbionts in the deep terrestrial subsurface.</title>
        <authorList>
            <person name="Probst A.J."/>
            <person name="Ladd B."/>
            <person name="Jarett J.K."/>
            <person name="Geller-Mcgrath D.E."/>
            <person name="Sieber C.M.K."/>
            <person name="Emerson J.B."/>
            <person name="Anantharaman K."/>
            <person name="Thomas B.C."/>
            <person name="Malmstrom R."/>
            <person name="Stieglmeier M."/>
            <person name="Klingl A."/>
            <person name="Woyke T."/>
            <person name="Ryan C.M."/>
            <person name="Banfield J.F."/>
        </authorList>
    </citation>
    <scope>NUCLEOTIDE SEQUENCE [LARGE SCALE GENOMIC DNA]</scope>
</reference>